<proteinExistence type="predicted"/>
<comment type="caution">
    <text evidence="1">The sequence shown here is derived from an EMBL/GenBank/DDBJ whole genome shotgun (WGS) entry which is preliminary data.</text>
</comment>
<dbReference type="EMBL" id="ANJA01001564">
    <property type="protein sequence ID" value="ETO76308.1"/>
    <property type="molecule type" value="Genomic_DNA"/>
</dbReference>
<dbReference type="AlphaFoldDB" id="A0A081ABP7"/>
<organism evidence="1 2">
    <name type="scientific">Phytophthora nicotianae P1976</name>
    <dbReference type="NCBI Taxonomy" id="1317066"/>
    <lineage>
        <taxon>Eukaryota</taxon>
        <taxon>Sar</taxon>
        <taxon>Stramenopiles</taxon>
        <taxon>Oomycota</taxon>
        <taxon>Peronosporomycetes</taxon>
        <taxon>Peronosporales</taxon>
        <taxon>Peronosporaceae</taxon>
        <taxon>Phytophthora</taxon>
    </lineage>
</organism>
<feature type="non-terminal residue" evidence="1">
    <location>
        <position position="143"/>
    </location>
</feature>
<dbReference type="Proteomes" id="UP000028582">
    <property type="component" value="Unassembled WGS sequence"/>
</dbReference>
<name>A0A081ABP7_PHYNI</name>
<evidence type="ECO:0000313" key="2">
    <source>
        <dbReference type="Proteomes" id="UP000028582"/>
    </source>
</evidence>
<protein>
    <submittedName>
        <fullName evidence="1">Uncharacterized protein</fullName>
    </submittedName>
</protein>
<gene>
    <name evidence="1" type="ORF">F444_08274</name>
</gene>
<accession>A0A081ABP7</accession>
<evidence type="ECO:0000313" key="1">
    <source>
        <dbReference type="EMBL" id="ETO76308.1"/>
    </source>
</evidence>
<sequence length="143" mass="17029">MVQPIGKVLRDSEVTARDLSFKSPKPEFKLLQQPDVLLQQPNLLLRQRKFLLQVQHVRLAVLYRQLYLREPHRFDTQKHGGLSFKAQVRWRLCRLGRYGLLFSRCWLHPLIYKTQIQRQHARTHKLLITSPSNLRTLRANLSK</sequence>
<reference evidence="1 2" key="1">
    <citation type="submission" date="2013-11" db="EMBL/GenBank/DDBJ databases">
        <title>The Genome Sequence of Phytophthora parasitica P1976.</title>
        <authorList>
            <consortium name="The Broad Institute Genomics Platform"/>
            <person name="Russ C."/>
            <person name="Tyler B."/>
            <person name="Panabieres F."/>
            <person name="Shan W."/>
            <person name="Tripathy S."/>
            <person name="Grunwald N."/>
            <person name="Machado M."/>
            <person name="Johnson C.S."/>
            <person name="Walker B."/>
            <person name="Young S."/>
            <person name="Zeng Q."/>
            <person name="Gargeya S."/>
            <person name="Fitzgerald M."/>
            <person name="Haas B."/>
            <person name="Abouelleil A."/>
            <person name="Allen A.W."/>
            <person name="Alvarado L."/>
            <person name="Arachchi H.M."/>
            <person name="Berlin A.M."/>
            <person name="Chapman S.B."/>
            <person name="Gainer-Dewar J."/>
            <person name="Goldberg J."/>
            <person name="Griggs A."/>
            <person name="Gujja S."/>
            <person name="Hansen M."/>
            <person name="Howarth C."/>
            <person name="Imamovic A."/>
            <person name="Ireland A."/>
            <person name="Larimer J."/>
            <person name="McCowan C."/>
            <person name="Murphy C."/>
            <person name="Pearson M."/>
            <person name="Poon T.W."/>
            <person name="Priest M."/>
            <person name="Roberts A."/>
            <person name="Saif S."/>
            <person name="Shea T."/>
            <person name="Sisk P."/>
            <person name="Sykes S."/>
            <person name="Wortman J."/>
            <person name="Nusbaum C."/>
            <person name="Birren B."/>
        </authorList>
    </citation>
    <scope>NUCLEOTIDE SEQUENCE [LARGE SCALE GENOMIC DNA]</scope>
    <source>
        <strain evidence="1 2">P1976</strain>
    </source>
</reference>